<evidence type="ECO:0000313" key="3">
    <source>
        <dbReference type="Proteomes" id="UP000094578"/>
    </source>
</evidence>
<dbReference type="AlphaFoldDB" id="A0A1E3L8D3"/>
<name>A0A1E3L8D3_9BACL</name>
<dbReference type="EMBL" id="MDER01000031">
    <property type="protein sequence ID" value="ODP29230.1"/>
    <property type="molecule type" value="Genomic_DNA"/>
</dbReference>
<feature type="transmembrane region" description="Helical" evidence="1">
    <location>
        <begin position="7"/>
        <end position="24"/>
    </location>
</feature>
<keyword evidence="1" id="KW-0812">Transmembrane</keyword>
<keyword evidence="1" id="KW-0472">Membrane</keyword>
<gene>
    <name evidence="2" type="ORF">PTI45_01239</name>
</gene>
<keyword evidence="3" id="KW-1185">Reference proteome</keyword>
<sequence length="295" mass="32959">MHTKILFYSKIGLISLTMFIWLGVCDMKSIHAQSLQKATWLWNTALIVDSTADILQFASSQQITKIYLQINRDLDISQYQRFITAASAQHITVEALDGAPSWALDQDRYQLQAALQWVVSYQHASSSTEQFSGIHIDIEPYLLPNWAKEQATIIAQWQRSVQMITATAQSLHLSSSADIPFWLYTLRTPDDRSTLSQWMIEQYDSLTVMAYRDSGTAIYDVAQAQLSEADTAGKDMYIGVETNRSSEGEHVSFYGKGATTLTTALGEVSAQASTHSSFAGVAVHDYVGWSQIVQH</sequence>
<accession>A0A1E3L8D3</accession>
<organism evidence="2 3">
    <name type="scientific">Paenibacillus nuruki</name>
    <dbReference type="NCBI Taxonomy" id="1886670"/>
    <lineage>
        <taxon>Bacteria</taxon>
        <taxon>Bacillati</taxon>
        <taxon>Bacillota</taxon>
        <taxon>Bacilli</taxon>
        <taxon>Bacillales</taxon>
        <taxon>Paenibacillaceae</taxon>
        <taxon>Paenibacillus</taxon>
    </lineage>
</organism>
<dbReference type="STRING" id="1886670.PTI45_01239"/>
<proteinExistence type="predicted"/>
<protein>
    <recommendedName>
        <fullName evidence="4">Amidase</fullName>
    </recommendedName>
</protein>
<comment type="caution">
    <text evidence="2">The sequence shown here is derived from an EMBL/GenBank/DDBJ whole genome shotgun (WGS) entry which is preliminary data.</text>
</comment>
<keyword evidence="1" id="KW-1133">Transmembrane helix</keyword>
<reference evidence="2 3" key="1">
    <citation type="submission" date="2016-08" db="EMBL/GenBank/DDBJ databases">
        <title>Genome sequencing of Paenibacillus sp. TI45-13ar, isolated from Korean traditional nuruk.</title>
        <authorList>
            <person name="Kim S.-J."/>
        </authorList>
    </citation>
    <scope>NUCLEOTIDE SEQUENCE [LARGE SCALE GENOMIC DNA]</scope>
    <source>
        <strain evidence="2 3">TI45-13ar</strain>
    </source>
</reference>
<evidence type="ECO:0008006" key="4">
    <source>
        <dbReference type="Google" id="ProtNLM"/>
    </source>
</evidence>
<evidence type="ECO:0000256" key="1">
    <source>
        <dbReference type="SAM" id="Phobius"/>
    </source>
</evidence>
<dbReference type="Proteomes" id="UP000094578">
    <property type="component" value="Unassembled WGS sequence"/>
</dbReference>
<evidence type="ECO:0000313" key="2">
    <source>
        <dbReference type="EMBL" id="ODP29230.1"/>
    </source>
</evidence>